<feature type="region of interest" description="Disordered" evidence="1">
    <location>
        <begin position="1"/>
        <end position="24"/>
    </location>
</feature>
<organism evidence="2 3">
    <name type="scientific">Plectus sambesii</name>
    <dbReference type="NCBI Taxonomy" id="2011161"/>
    <lineage>
        <taxon>Eukaryota</taxon>
        <taxon>Metazoa</taxon>
        <taxon>Ecdysozoa</taxon>
        <taxon>Nematoda</taxon>
        <taxon>Chromadorea</taxon>
        <taxon>Plectida</taxon>
        <taxon>Plectina</taxon>
        <taxon>Plectoidea</taxon>
        <taxon>Plectidae</taxon>
        <taxon>Plectus</taxon>
    </lineage>
</organism>
<evidence type="ECO:0000313" key="3">
    <source>
        <dbReference type="WBParaSite" id="PSAMB.scaffold65size88781.g1152.t1"/>
    </source>
</evidence>
<dbReference type="Proteomes" id="UP000887566">
    <property type="component" value="Unplaced"/>
</dbReference>
<proteinExistence type="predicted"/>
<evidence type="ECO:0000313" key="2">
    <source>
        <dbReference type="Proteomes" id="UP000887566"/>
    </source>
</evidence>
<name>A0A914X5M2_9BILA</name>
<sequence length="93" mass="10153">MAVTARSVAGEHSLSTHHRTLGGNNWHVSAALGRMWSSFKGVDVHCRPVRRGGGREDAAGQPTIDHRPAVKLADQRNRNRPARLAINRSPPNC</sequence>
<keyword evidence="2" id="KW-1185">Reference proteome</keyword>
<evidence type="ECO:0000256" key="1">
    <source>
        <dbReference type="SAM" id="MobiDB-lite"/>
    </source>
</evidence>
<accession>A0A914X5M2</accession>
<dbReference type="WBParaSite" id="PSAMB.scaffold65size88781.g1152.t1">
    <property type="protein sequence ID" value="PSAMB.scaffold65size88781.g1152.t1"/>
    <property type="gene ID" value="PSAMB.scaffold65size88781.g1152"/>
</dbReference>
<reference evidence="3" key="1">
    <citation type="submission" date="2022-11" db="UniProtKB">
        <authorList>
            <consortium name="WormBaseParasite"/>
        </authorList>
    </citation>
    <scope>IDENTIFICATION</scope>
</reference>
<protein>
    <submittedName>
        <fullName evidence="3">Uncharacterized protein</fullName>
    </submittedName>
</protein>
<dbReference type="AlphaFoldDB" id="A0A914X5M2"/>